<feature type="compositionally biased region" description="Basic and acidic residues" evidence="7">
    <location>
        <begin position="463"/>
        <end position="497"/>
    </location>
</feature>
<dbReference type="SMART" id="SM00355">
    <property type="entry name" value="ZnF_C2H2"/>
    <property type="match status" value="25"/>
</dbReference>
<dbReference type="Pfam" id="PF00096">
    <property type="entry name" value="zf-C2H2"/>
    <property type="match status" value="11"/>
</dbReference>
<dbReference type="EMBL" id="AP028916">
    <property type="protein sequence ID" value="BES97849.1"/>
    <property type="molecule type" value="Genomic_DNA"/>
</dbReference>
<feature type="domain" description="C2H2-type" evidence="8">
    <location>
        <begin position="1261"/>
        <end position="1288"/>
    </location>
</feature>
<dbReference type="InterPro" id="IPR050826">
    <property type="entry name" value="Krueppel_C2H2_ZnFinger"/>
</dbReference>
<gene>
    <name evidence="9" type="ORF">NTJ_10664</name>
</gene>
<dbReference type="PANTHER" id="PTHR24377">
    <property type="entry name" value="IP01015P-RELATED"/>
    <property type="match status" value="1"/>
</dbReference>
<evidence type="ECO:0000256" key="6">
    <source>
        <dbReference type="PROSITE-ProRule" id="PRU00042"/>
    </source>
</evidence>
<feature type="domain" description="C2H2-type" evidence="8">
    <location>
        <begin position="768"/>
        <end position="790"/>
    </location>
</feature>
<reference evidence="9 10" key="1">
    <citation type="submission" date="2023-09" db="EMBL/GenBank/DDBJ databases">
        <title>Nesidiocoris tenuis whole genome shotgun sequence.</title>
        <authorList>
            <person name="Shibata T."/>
            <person name="Shimoda M."/>
            <person name="Kobayashi T."/>
            <person name="Uehara T."/>
        </authorList>
    </citation>
    <scope>NUCLEOTIDE SEQUENCE [LARGE SCALE GENOMIC DNA]</scope>
    <source>
        <strain evidence="9 10">Japan</strain>
    </source>
</reference>
<feature type="domain" description="C2H2-type" evidence="8">
    <location>
        <begin position="563"/>
        <end position="591"/>
    </location>
</feature>
<dbReference type="PROSITE" id="PS50157">
    <property type="entry name" value="ZINC_FINGER_C2H2_2"/>
    <property type="match status" value="19"/>
</dbReference>
<feature type="domain" description="C2H2-type" evidence="8">
    <location>
        <begin position="796"/>
        <end position="818"/>
    </location>
</feature>
<dbReference type="PROSITE" id="PS00028">
    <property type="entry name" value="ZINC_FINGER_C2H2_1"/>
    <property type="match status" value="22"/>
</dbReference>
<protein>
    <recommendedName>
        <fullName evidence="8">C2H2-type domain-containing protein</fullName>
    </recommendedName>
</protein>
<evidence type="ECO:0000256" key="5">
    <source>
        <dbReference type="ARBA" id="ARBA00023242"/>
    </source>
</evidence>
<keyword evidence="4" id="KW-0862">Zinc</keyword>
<proteinExistence type="predicted"/>
<feature type="domain" description="C2H2-type" evidence="8">
    <location>
        <begin position="162"/>
        <end position="189"/>
    </location>
</feature>
<feature type="domain" description="C2H2-type" evidence="8">
    <location>
        <begin position="1205"/>
        <end position="1232"/>
    </location>
</feature>
<feature type="domain" description="C2H2-type" evidence="8">
    <location>
        <begin position="966"/>
        <end position="993"/>
    </location>
</feature>
<dbReference type="Proteomes" id="UP001307889">
    <property type="component" value="Chromosome 8"/>
</dbReference>
<feature type="region of interest" description="Disordered" evidence="7">
    <location>
        <begin position="437"/>
        <end position="497"/>
    </location>
</feature>
<feature type="domain" description="C2H2-type" evidence="8">
    <location>
        <begin position="505"/>
        <end position="532"/>
    </location>
</feature>
<feature type="domain" description="C2H2-type" evidence="8">
    <location>
        <begin position="1289"/>
        <end position="1316"/>
    </location>
</feature>
<keyword evidence="1" id="KW-0479">Metal-binding</keyword>
<feature type="domain" description="C2H2-type" evidence="8">
    <location>
        <begin position="217"/>
        <end position="244"/>
    </location>
</feature>
<feature type="domain" description="C2H2-type" evidence="8">
    <location>
        <begin position="317"/>
        <end position="344"/>
    </location>
</feature>
<feature type="domain" description="C2H2-type" evidence="8">
    <location>
        <begin position="1233"/>
        <end position="1260"/>
    </location>
</feature>
<evidence type="ECO:0000256" key="4">
    <source>
        <dbReference type="ARBA" id="ARBA00022833"/>
    </source>
</evidence>
<evidence type="ECO:0000256" key="1">
    <source>
        <dbReference type="ARBA" id="ARBA00022723"/>
    </source>
</evidence>
<evidence type="ECO:0000256" key="3">
    <source>
        <dbReference type="ARBA" id="ARBA00022771"/>
    </source>
</evidence>
<evidence type="ECO:0000256" key="2">
    <source>
        <dbReference type="ARBA" id="ARBA00022737"/>
    </source>
</evidence>
<feature type="region of interest" description="Disordered" evidence="7">
    <location>
        <begin position="1489"/>
        <end position="1511"/>
    </location>
</feature>
<dbReference type="SUPFAM" id="SSF57667">
    <property type="entry name" value="beta-beta-alpha zinc fingers"/>
    <property type="match status" value="10"/>
</dbReference>
<feature type="domain" description="C2H2-type" evidence="8">
    <location>
        <begin position="373"/>
        <end position="401"/>
    </location>
</feature>
<keyword evidence="3 6" id="KW-0863">Zinc-finger</keyword>
<evidence type="ECO:0000313" key="9">
    <source>
        <dbReference type="EMBL" id="BES97849.1"/>
    </source>
</evidence>
<evidence type="ECO:0000259" key="8">
    <source>
        <dbReference type="PROSITE" id="PS50157"/>
    </source>
</evidence>
<organism evidence="9 10">
    <name type="scientific">Nesidiocoris tenuis</name>
    <dbReference type="NCBI Taxonomy" id="355587"/>
    <lineage>
        <taxon>Eukaryota</taxon>
        <taxon>Metazoa</taxon>
        <taxon>Ecdysozoa</taxon>
        <taxon>Arthropoda</taxon>
        <taxon>Hexapoda</taxon>
        <taxon>Insecta</taxon>
        <taxon>Pterygota</taxon>
        <taxon>Neoptera</taxon>
        <taxon>Paraneoptera</taxon>
        <taxon>Hemiptera</taxon>
        <taxon>Heteroptera</taxon>
        <taxon>Panheteroptera</taxon>
        <taxon>Cimicomorpha</taxon>
        <taxon>Miridae</taxon>
        <taxon>Dicyphina</taxon>
        <taxon>Nesidiocoris</taxon>
    </lineage>
</organism>
<feature type="domain" description="C2H2-type" evidence="8">
    <location>
        <begin position="1458"/>
        <end position="1485"/>
    </location>
</feature>
<feature type="compositionally biased region" description="Basic and acidic residues" evidence="7">
    <location>
        <begin position="1492"/>
        <end position="1507"/>
    </location>
</feature>
<keyword evidence="2" id="KW-0677">Repeat</keyword>
<dbReference type="Gene3D" id="3.30.160.60">
    <property type="entry name" value="Classic Zinc Finger"/>
    <property type="match status" value="14"/>
</dbReference>
<accession>A0ABN7B208</accession>
<feature type="domain" description="C2H2-type" evidence="8">
    <location>
        <begin position="279"/>
        <end position="307"/>
    </location>
</feature>
<feature type="domain" description="C2H2-type" evidence="8">
    <location>
        <begin position="345"/>
        <end position="372"/>
    </location>
</feature>
<feature type="domain" description="C2H2-type" evidence="8">
    <location>
        <begin position="190"/>
        <end position="217"/>
    </location>
</feature>
<feature type="compositionally biased region" description="Basic and acidic residues" evidence="7">
    <location>
        <begin position="437"/>
        <end position="450"/>
    </location>
</feature>
<sequence length="1530" mass="172496">MSEIDLQEDQCAFTANVINTQLLFSLPESSQQTGETAIVLNSGVQYVYLQEAPSGVSCFTIEGGQQIPLLASSEPIILTGDQIVNFNEEKAMVIQHEGSQARVVDLVSSDTEGCSNVLVLGGKNEQTATASFILETEDLVQPVRPAPPEDDRVDPPDNTCPQTCDVCGLKFESRKLYKKHLVFHLHDKPYKCPHCPESFNREYNFIPHLATHNEKDPTCTVCNKKFTRLASLKAHVLLHQCDDTLPCPDCLEEFSSQKLLDVHIKEHQSDFVQNQIKTHSCPNCAERFRTYTSMREHVRDVHKSRIPKKLKKGKGGYVCDFCQKRFAKPSQLARHLRTHTGEKPFKCDDCGKSFTQRSSLQIHKLKHTGVRPHACRYCDAEFTQKGNLKAHTIRIHPNERETDRKRKWLCDYCSTHLKSELAYRNHIIKYHPTHSHELDKAETNSYRSEDEVMSEDGGIDVDTSNKENERKAKELAETAVKAEDAQSANENRETSLRRAPSDVVNRCKFCFKVFRKRNYLVKHLRRHARYSPESHKCSCGRKFNTKGDLSHHMRTAHPQVFEFSCDLCPCKFKFEDQLETHRNDQHNPNSAEKSVGSETRTAADAFLEADKLDTSQNSMTVERDQQTAAGGIRILPSVPILADDSGGKPLLKTAKVLISSDGTIELISVQELEAKDTNVGNRSPSDAESKILAQEVIEEPPKEDADQGLRKYECDHCNLAFKQKSHWKNHQQIHTGEKPFTCRICDKNFASKSGLTVHLGTHSEVPAFVCTDCGRAFSTHRSLKRHMELHVPGFNYSCSVCSKLYKTKFSWQKHLSTHLKTGGSSQTVDEAVFSACEKNSNEVGTSTDSRPINNCTDVPNAADVAKNDITFQGDWNDIIQSLQPGQQFNFNVPMNTTIKALPSTNPNKSTEARVNYSSGKQSLFNVTSDQAFDGCVFLQNSEDLQVQNTARPQQVALPVQPQANTHRCELCDVSFDSLVGLSIHKTTHIQGKWSTCSHCDKTFSSTDEYEAHATNCPPKTANAASEDENFDSETSLPLNYIDSTRLRKCERCEIHFFSVKDLSIHASNTHKASVCQICVMWFDSAQSLEVHKERCHPNEFSRPTIKSSFPIEKKRSLSEFLNMEVQINSDESSDRKSTLFRERQELKRKRGTVRTLTEAEQLAIAKENPNSLSERVLQQSILRQIKTKHDKGGDGRESESVEHPNQCKYCPKSFRKPSDLVRHLRIHTGERPYTCPACNKSFSIKSTAKNHIKIHLKERDFKCHICGNEFATIGSLKVHMRLHTGSKPFACELCPAKFRTSGHKKSHMSSHTKKVRMDQERESLIRAEEAAALLRKNANPNPILKIPSQTKDEVVNQSQYLFSLDGPLDFGDRAGLVGDSPAGQQFFLKEVKQTQSADTAAHFVVTMGDDINYQDNIRELLESVPNLHDPDERLGELDLDLEVPSKDQLDEVTGGTCFLCKVCKRNFATKGALDVHELVHEFESDENALIKQKNEQDPLKSGVESDMKPMPSTSLDLASVVHEFFSFPTL</sequence>
<dbReference type="Pfam" id="PF13912">
    <property type="entry name" value="zf-C2H2_6"/>
    <property type="match status" value="2"/>
</dbReference>
<dbReference type="InterPro" id="IPR013087">
    <property type="entry name" value="Znf_C2H2_type"/>
</dbReference>
<evidence type="ECO:0000313" key="10">
    <source>
        <dbReference type="Proteomes" id="UP001307889"/>
    </source>
</evidence>
<dbReference type="InterPro" id="IPR036236">
    <property type="entry name" value="Znf_C2H2_sf"/>
</dbReference>
<feature type="domain" description="C2H2-type" evidence="8">
    <location>
        <begin position="740"/>
        <end position="767"/>
    </location>
</feature>
<keyword evidence="10" id="KW-1185">Reference proteome</keyword>
<evidence type="ECO:0000256" key="7">
    <source>
        <dbReference type="SAM" id="MobiDB-lite"/>
    </source>
</evidence>
<keyword evidence="5" id="KW-0539">Nucleus</keyword>
<name>A0ABN7B208_9HEMI</name>
<feature type="domain" description="C2H2-type" evidence="8">
    <location>
        <begin position="712"/>
        <end position="739"/>
    </location>
</feature>